<gene>
    <name evidence="14" type="ORF">NSK_005093</name>
</gene>
<keyword evidence="8" id="KW-0539">Nucleus</keyword>
<dbReference type="GO" id="GO:0071011">
    <property type="term" value="C:precatalytic spliceosome"/>
    <property type="evidence" value="ECO:0007669"/>
    <property type="project" value="TreeGrafter"/>
</dbReference>
<evidence type="ECO:0000313" key="14">
    <source>
        <dbReference type="EMBL" id="TFJ83998.1"/>
    </source>
</evidence>
<comment type="subcellular location">
    <subcellularLocation>
        <location evidence="1">Nucleus</location>
    </subcellularLocation>
</comment>
<keyword evidence="7" id="KW-0804">Transcription</keyword>
<dbReference type="SMART" id="SM00297">
    <property type="entry name" value="BROMO"/>
    <property type="match status" value="1"/>
</dbReference>
<keyword evidence="2" id="KW-0479">Metal-binding</keyword>
<evidence type="ECO:0000313" key="15">
    <source>
        <dbReference type="Proteomes" id="UP000355283"/>
    </source>
</evidence>
<proteinExistence type="predicted"/>
<feature type="region of interest" description="Disordered" evidence="11">
    <location>
        <begin position="1176"/>
        <end position="1318"/>
    </location>
</feature>
<feature type="region of interest" description="Disordered" evidence="11">
    <location>
        <begin position="16"/>
        <end position="54"/>
    </location>
</feature>
<feature type="domain" description="PHD-type" evidence="13">
    <location>
        <begin position="813"/>
        <end position="887"/>
    </location>
</feature>
<feature type="compositionally biased region" description="Acidic residues" evidence="11">
    <location>
        <begin position="663"/>
        <end position="684"/>
    </location>
</feature>
<dbReference type="InterPro" id="IPR036427">
    <property type="entry name" value="Bromodomain-like_sf"/>
</dbReference>
<feature type="compositionally biased region" description="Acidic residues" evidence="11">
    <location>
        <begin position="2052"/>
        <end position="2064"/>
    </location>
</feature>
<feature type="compositionally biased region" description="Basic and acidic residues" evidence="11">
    <location>
        <begin position="605"/>
        <end position="618"/>
    </location>
</feature>
<keyword evidence="3 10" id="KW-0863">Zinc-finger</keyword>
<dbReference type="Gene3D" id="3.30.40.10">
    <property type="entry name" value="Zinc/RING finger domain, C3HC4 (zinc finger)"/>
    <property type="match status" value="1"/>
</dbReference>
<dbReference type="OrthoDB" id="124855at2759"/>
<feature type="compositionally biased region" description="Basic residues" evidence="11">
    <location>
        <begin position="619"/>
        <end position="631"/>
    </location>
</feature>
<dbReference type="SUPFAM" id="SSF57903">
    <property type="entry name" value="FYVE/PHD zinc finger"/>
    <property type="match status" value="1"/>
</dbReference>
<dbReference type="GO" id="GO:0008380">
    <property type="term" value="P:RNA splicing"/>
    <property type="evidence" value="ECO:0007669"/>
    <property type="project" value="TreeGrafter"/>
</dbReference>
<dbReference type="InterPro" id="IPR001965">
    <property type="entry name" value="Znf_PHD"/>
</dbReference>
<keyword evidence="15" id="KW-1185">Reference proteome</keyword>
<evidence type="ECO:0000256" key="1">
    <source>
        <dbReference type="ARBA" id="ARBA00004123"/>
    </source>
</evidence>
<evidence type="ECO:0000256" key="4">
    <source>
        <dbReference type="ARBA" id="ARBA00022833"/>
    </source>
</evidence>
<dbReference type="GO" id="GO:0008270">
    <property type="term" value="F:zinc ion binding"/>
    <property type="evidence" value="ECO:0007669"/>
    <property type="project" value="UniProtKB-KW"/>
</dbReference>
<feature type="domain" description="Bromo" evidence="12">
    <location>
        <begin position="727"/>
        <end position="781"/>
    </location>
</feature>
<evidence type="ECO:0000256" key="11">
    <source>
        <dbReference type="SAM" id="MobiDB-lite"/>
    </source>
</evidence>
<dbReference type="GO" id="GO:0003723">
    <property type="term" value="F:RNA binding"/>
    <property type="evidence" value="ECO:0007669"/>
    <property type="project" value="TreeGrafter"/>
</dbReference>
<evidence type="ECO:0000256" key="10">
    <source>
        <dbReference type="PROSITE-ProRule" id="PRU00146"/>
    </source>
</evidence>
<dbReference type="PROSITE" id="PS50016">
    <property type="entry name" value="ZF_PHD_2"/>
    <property type="match status" value="1"/>
</dbReference>
<dbReference type="Proteomes" id="UP000355283">
    <property type="component" value="Unassembled WGS sequence"/>
</dbReference>
<comment type="caution">
    <text evidence="14">The sequence shown here is derived from an EMBL/GenBank/DDBJ whole genome shotgun (WGS) entry which is preliminary data.</text>
</comment>
<dbReference type="CDD" id="cd15489">
    <property type="entry name" value="PHD_SF"/>
    <property type="match status" value="1"/>
</dbReference>
<evidence type="ECO:0000256" key="5">
    <source>
        <dbReference type="ARBA" id="ARBA00023015"/>
    </source>
</evidence>
<feature type="compositionally biased region" description="Basic and acidic residues" evidence="11">
    <location>
        <begin position="16"/>
        <end position="48"/>
    </location>
</feature>
<dbReference type="Pfam" id="PF00439">
    <property type="entry name" value="Bromodomain"/>
    <property type="match status" value="1"/>
</dbReference>
<dbReference type="InterPro" id="IPR019787">
    <property type="entry name" value="Znf_PHD-finger"/>
</dbReference>
<evidence type="ECO:0008006" key="16">
    <source>
        <dbReference type="Google" id="ProtNLM"/>
    </source>
</evidence>
<evidence type="ECO:0000256" key="3">
    <source>
        <dbReference type="ARBA" id="ARBA00022771"/>
    </source>
</evidence>
<feature type="compositionally biased region" description="Low complexity" evidence="11">
    <location>
        <begin position="1252"/>
        <end position="1271"/>
    </location>
</feature>
<dbReference type="GO" id="GO:0061574">
    <property type="term" value="C:ASAP complex"/>
    <property type="evidence" value="ECO:0007669"/>
    <property type="project" value="TreeGrafter"/>
</dbReference>
<dbReference type="SUPFAM" id="SSF47370">
    <property type="entry name" value="Bromodomain"/>
    <property type="match status" value="1"/>
</dbReference>
<evidence type="ECO:0000256" key="7">
    <source>
        <dbReference type="ARBA" id="ARBA00023163"/>
    </source>
</evidence>
<dbReference type="PANTHER" id="PTHR46589">
    <property type="entry name" value="APOPTOTIC CHROMATIN CONDENSATION INDUCER IN THE NUCLEUS"/>
    <property type="match status" value="1"/>
</dbReference>
<dbReference type="Gene3D" id="1.20.920.10">
    <property type="entry name" value="Bromodomain-like"/>
    <property type="match status" value="1"/>
</dbReference>
<feature type="compositionally biased region" description="Basic and acidic residues" evidence="11">
    <location>
        <begin position="1188"/>
        <end position="1203"/>
    </location>
</feature>
<evidence type="ECO:0000259" key="13">
    <source>
        <dbReference type="PROSITE" id="PS50016"/>
    </source>
</evidence>
<dbReference type="PANTHER" id="PTHR46589:SF1">
    <property type="entry name" value="APOPTOTIC CHROMATIN CONDENSATION INDUCER IN THE NUCLEUS"/>
    <property type="match status" value="1"/>
</dbReference>
<accession>A0A4D9D5T1</accession>
<dbReference type="CDD" id="cd04369">
    <property type="entry name" value="Bromodomain"/>
    <property type="match status" value="1"/>
</dbReference>
<dbReference type="SMART" id="SM00249">
    <property type="entry name" value="PHD"/>
    <property type="match status" value="1"/>
</dbReference>
<protein>
    <recommendedName>
        <fullName evidence="16">Bromo domain-containing protein</fullName>
    </recommendedName>
</protein>
<evidence type="ECO:0000256" key="8">
    <source>
        <dbReference type="ARBA" id="ARBA00023242"/>
    </source>
</evidence>
<organism evidence="14 15">
    <name type="scientific">Nannochloropsis salina CCMP1776</name>
    <dbReference type="NCBI Taxonomy" id="1027361"/>
    <lineage>
        <taxon>Eukaryota</taxon>
        <taxon>Sar</taxon>
        <taxon>Stramenopiles</taxon>
        <taxon>Ochrophyta</taxon>
        <taxon>Eustigmatophyceae</taxon>
        <taxon>Eustigmatales</taxon>
        <taxon>Monodopsidaceae</taxon>
        <taxon>Microchloropsis</taxon>
        <taxon>Microchloropsis salina</taxon>
    </lineage>
</organism>
<dbReference type="PROSITE" id="PS50014">
    <property type="entry name" value="BROMODOMAIN_2"/>
    <property type="match status" value="1"/>
</dbReference>
<feature type="compositionally biased region" description="Basic and acidic residues" evidence="11">
    <location>
        <begin position="1296"/>
        <end position="1307"/>
    </location>
</feature>
<feature type="compositionally biased region" description="Basic and acidic residues" evidence="11">
    <location>
        <begin position="514"/>
        <end position="524"/>
    </location>
</feature>
<dbReference type="InterPro" id="IPR013083">
    <property type="entry name" value="Znf_RING/FYVE/PHD"/>
</dbReference>
<dbReference type="InterPro" id="IPR052793">
    <property type="entry name" value="EJC-associated_protein"/>
</dbReference>
<evidence type="ECO:0000256" key="6">
    <source>
        <dbReference type="ARBA" id="ARBA00023117"/>
    </source>
</evidence>
<feature type="compositionally biased region" description="Acidic residues" evidence="11">
    <location>
        <begin position="469"/>
        <end position="478"/>
    </location>
</feature>
<evidence type="ECO:0000259" key="12">
    <source>
        <dbReference type="PROSITE" id="PS50014"/>
    </source>
</evidence>
<keyword evidence="6 9" id="KW-0103">Bromodomain</keyword>
<feature type="region of interest" description="Disordered" evidence="11">
    <location>
        <begin position="1368"/>
        <end position="1413"/>
    </location>
</feature>
<feature type="compositionally biased region" description="Acidic residues" evidence="11">
    <location>
        <begin position="1140"/>
        <end position="1151"/>
    </location>
</feature>
<keyword evidence="4" id="KW-0862">Zinc</keyword>
<name>A0A4D9D5T1_9STRA</name>
<dbReference type="EMBL" id="SDOX01000021">
    <property type="protein sequence ID" value="TFJ83998.1"/>
    <property type="molecule type" value="Genomic_DNA"/>
</dbReference>
<dbReference type="InterPro" id="IPR011011">
    <property type="entry name" value="Znf_FYVE_PHD"/>
</dbReference>
<feature type="compositionally biased region" description="Acidic residues" evidence="11">
    <location>
        <begin position="1204"/>
        <end position="1228"/>
    </location>
</feature>
<keyword evidence="5" id="KW-0805">Transcription regulation</keyword>
<feature type="region of interest" description="Disordered" evidence="11">
    <location>
        <begin position="1678"/>
        <end position="1712"/>
    </location>
</feature>
<sequence length="2109" mass="234438">MEREELIRLRCEEVRQREEERRQNKLMEKEEKKRSKEEQRWEKRMRQVERKRRKERIKELERELKRLRIRMDNDIQRRRAAARQLVQVGADAPAGMVAVPQLANEFLIDDAHLEETGKALPLPPSYTPSSNSRFSSANNLLSSRTMADVLQVWDVGYTLAGKMGMSEWPSLSLFLKALDAAEACKDRHPTLREERRMRVLSEVAQRLTGVLLPDIVQTLMYSSPTQGGSGAGSGAGIDPDPTLPLNEMTWPELARWAFMAQAYRVMQLPVDLAYALRGRGVDFQMDAWDKKALTMGRLRVLMKHRGTGGGRGGGGGLPVWSRTAFTLCIPTPNPLRCLLSGWQVALESLRCLPGQGTKDEGRWGPWVDEHVGRALSAVERREGEVGVGVVTALQEASKVLAPFREEGENQNKKGWLEAIKQAVEKAMTALDMYQSNLGEGGVWKELETDPIAGSMQRGGEQRPSQAPQQEEEEEEEAEKDLLEHRQSPSSVEGAGGKTRVGGSRSGVGSGAGEGEIKQDGEELQKVSGTPAIPSSLNRVMTSESIASMSAPSVTSTTGHGLPQLASSTVPSFPASPSLGGTEGGGNNGVSLACSTASFETDSLDSESRRSSAEKERGGRRGKKEKRKRRRSSLGLGAEGEECETVEGKEEEDGMGILTKGGEVEEEEDEEDEEEEEEEEDEEDIDAYRDITPEDFEAKAEIVRRCYAILQALMQAKGGSLFKYQPHVEGYGEVVARPLGLMDVTRNLRNGQYDDSVGRFATDVRRVFINCALFNPENDVILHDADRLVARFDRLLLQWVLDVDAPPLEELGLDTTCKVCRDPYPQSVEVTLVGGIKEWRQVSPQQCNRCDASFHPDCVKMPVLHPNRNVSEQGKEKEYWFCEDCIRERMPKDVDPFLRLRVVKHFPGVGAFAGRVASVRYTREKAVYTLLFRNPSPSSSSSTPSFFEHKLDRNALCSLLRAQGLPQQNPELAQLLLQRPAAIDAKCEYEALGHCRWGLGYLLEGESRLPRKLDPELSLVVRRWINGGDVELVELLKGIRALDAGVGGRRRRKGGRKGAREWVACLVALAGQAGGTVRVRDYLEGHEEDLRERLGEVLVEGVQKGPKEEGREEGEEKEGNGKEEEVVVVENAEKDTKKTEEEELVGDEDEEELGVLRGVSPIFLPGAGGTARVVQEEEDFSDDEAYAQRQEELLEGKEREKGEGEETESEGEGEEWEMEEGAEADEEGEVVCRRRGRSRKSVGKEETSVDAGSLTSSPPSVLPTSTVTATPTMEEKEEEKETGPGGAGGRKRQLSKGKGEKEAVRPREPGILMGLPLFTKGGGDLLLVGKEPLRAREYLCFEEGVKKETRRALGKEGLKLLKRLSKEGQWEGKEGGKEEGGEEGEEGEEEEEEDEGGEEEEKEGGEDEKGGGTVCALCGETEEYLCNIMVYGPSAEDYYALPEEVREALEKRTVTEQQEKSADRYVFWQPVDENLALETERVLKEVFTSTPLAGSGGREKVKGADGKREVPTLRKGSLITHECCADALVEAKAEAGARERRLRRKVGVESVAFMGRGRTASLGQDRGGRIYWQFAGEPRFLFVQPYDRQGQSEEGIAGSTDAMALIRQKHDEALAHSVDTEVLALGEEGREGSAEKWLVYESAEAIGKVVEEYLNPRGKKERALREAILRQYPDVRKFLRNKRSEEDDGETDNLGTGADENEVGQQETEKETAGATQALWGVGDAVFVEKHGVLWKAHVIFVNPDQGLVRVSYDGWAQADEWIPYVPVPSSLPSPSSTPDIERDAPPSLLPWTSLRAEEHEEQWEKRQEIARARYVSPVPFVEKLRAFPYVTASNRNRPRSKAKLLPTRLRYEFRRKALNFSESEERMAGMEDVEEEEESLIEVKAAILTVEAALPLGCILDAPDEARKSIKLRRDEFNKWVRRVEMAATARELMECLILLEHSIDSRWRLNPFRSTYLLCMSSWAHAVKYATPASLALRVWSLDRLLDYGRVELDTDGDSRRLSKGKSQPPGFIKPGTVGGGYVDIGVVPDFLPYVPEVRAFAGGSGREGEDNGEEEGEWEDVGEGGVLPGTGSTPLTRGKRKISEGSRGTLSERRGKRRKKRGRRGQY</sequence>
<feature type="region of interest" description="Disordered" evidence="11">
    <location>
        <begin position="1100"/>
        <end position="1151"/>
    </location>
</feature>
<feature type="compositionally biased region" description="Polar residues" evidence="11">
    <location>
        <begin position="532"/>
        <end position="570"/>
    </location>
</feature>
<reference evidence="14 15" key="1">
    <citation type="submission" date="2019-01" db="EMBL/GenBank/DDBJ databases">
        <title>Nuclear Genome Assembly of the Microalgal Biofuel strain Nannochloropsis salina CCMP1776.</title>
        <authorList>
            <person name="Hovde B."/>
        </authorList>
    </citation>
    <scope>NUCLEOTIDE SEQUENCE [LARGE SCALE GENOMIC DNA]</scope>
    <source>
        <strain evidence="14 15">CCMP1776</strain>
    </source>
</reference>
<feature type="compositionally biased region" description="Acidic residues" evidence="11">
    <location>
        <begin position="638"/>
        <end position="653"/>
    </location>
</feature>
<evidence type="ECO:0000256" key="9">
    <source>
        <dbReference type="PROSITE-ProRule" id="PRU00035"/>
    </source>
</evidence>
<feature type="compositionally biased region" description="Acidic residues" evidence="11">
    <location>
        <begin position="1379"/>
        <end position="1405"/>
    </location>
</feature>
<dbReference type="Pfam" id="PF15613">
    <property type="entry name" value="WSD"/>
    <property type="match status" value="1"/>
</dbReference>
<feature type="compositionally biased region" description="Basic and acidic residues" evidence="11">
    <location>
        <begin position="1368"/>
        <end position="1378"/>
    </location>
</feature>
<evidence type="ECO:0000256" key="2">
    <source>
        <dbReference type="ARBA" id="ARBA00022723"/>
    </source>
</evidence>
<feature type="compositionally biased region" description="Gly residues" evidence="11">
    <location>
        <begin position="493"/>
        <end position="513"/>
    </location>
</feature>
<feature type="region of interest" description="Disordered" evidence="11">
    <location>
        <begin position="2044"/>
        <end position="2109"/>
    </location>
</feature>
<feature type="region of interest" description="Disordered" evidence="11">
    <location>
        <begin position="453"/>
        <end position="685"/>
    </location>
</feature>
<feature type="compositionally biased region" description="Basic and acidic residues" evidence="11">
    <location>
        <begin position="1116"/>
        <end position="1139"/>
    </location>
</feature>
<dbReference type="InterPro" id="IPR001487">
    <property type="entry name" value="Bromodomain"/>
</dbReference>
<feature type="compositionally biased region" description="Basic residues" evidence="11">
    <location>
        <begin position="2096"/>
        <end position="2109"/>
    </location>
</feature>
<dbReference type="InterPro" id="IPR028941">
    <property type="entry name" value="WHIM2_dom"/>
</dbReference>